<dbReference type="GO" id="GO:0004139">
    <property type="term" value="F:deoxyribose-phosphate aldolase activity"/>
    <property type="evidence" value="ECO:0007669"/>
    <property type="project" value="UniProtKB-UniRule"/>
</dbReference>
<sequence length="222" mass="23905">MENIASYIDHTILKPDTNIDQVKKVCEEAREYKFASVCVNPYYVKAVKDFLEGSDVKVTSVIGFPLGCTMKEVKAFETKMAVMAGADELDMVINIAALKNKSYDVVLEDIQAVVEASEGMTVKVIIETCLLTDEEKVKACELSVEAGADFVKTSTGFSTGGATEEDVRLMKETVGDRAKVKASGGIRDYSKAVQLVFAGAERLGASASVAIVTEKEADGEGY</sequence>
<keyword evidence="3 7" id="KW-0456">Lyase</keyword>
<comment type="subcellular location">
    <subcellularLocation>
        <location evidence="7">Cytoplasm</location>
    </subcellularLocation>
</comment>
<evidence type="ECO:0000256" key="3">
    <source>
        <dbReference type="ARBA" id="ARBA00023239"/>
    </source>
</evidence>
<accession>A0A1M6H1Z7</accession>
<dbReference type="EC" id="4.1.2.4" evidence="7"/>
<dbReference type="AlphaFoldDB" id="A0A1M6H1Z7"/>
<evidence type="ECO:0000256" key="5">
    <source>
        <dbReference type="ARBA" id="ARBA00048791"/>
    </source>
</evidence>
<dbReference type="GO" id="GO:0006018">
    <property type="term" value="P:2-deoxyribose 1-phosphate catabolic process"/>
    <property type="evidence" value="ECO:0007669"/>
    <property type="project" value="UniProtKB-UniRule"/>
</dbReference>
<dbReference type="GO" id="GO:0016052">
    <property type="term" value="P:carbohydrate catabolic process"/>
    <property type="evidence" value="ECO:0007669"/>
    <property type="project" value="TreeGrafter"/>
</dbReference>
<organism evidence="8 9">
    <name type="scientific">Dethiosulfatibacter aminovorans DSM 17477</name>
    <dbReference type="NCBI Taxonomy" id="1121476"/>
    <lineage>
        <taxon>Bacteria</taxon>
        <taxon>Bacillati</taxon>
        <taxon>Bacillota</taxon>
        <taxon>Tissierellia</taxon>
        <taxon>Dethiosulfatibacter</taxon>
    </lineage>
</organism>
<comment type="pathway">
    <text evidence="7">Carbohydrate degradation; 2-deoxy-D-ribose 1-phosphate degradation; D-glyceraldehyde 3-phosphate and acetaldehyde from 2-deoxy-alpha-D-ribose 1-phosphate: step 2/2.</text>
</comment>
<protein>
    <recommendedName>
        <fullName evidence="7">Deoxyribose-phosphate aldolase</fullName>
        <shortName evidence="7">DERA</shortName>
        <ecNumber evidence="7">4.1.2.4</ecNumber>
    </recommendedName>
    <alternativeName>
        <fullName evidence="7">2-deoxy-D-ribose 5-phosphate aldolase</fullName>
    </alternativeName>
    <alternativeName>
        <fullName evidence="7">Phosphodeoxyriboaldolase</fullName>
        <shortName evidence="7">Deoxyriboaldolase</shortName>
    </alternativeName>
</protein>
<evidence type="ECO:0000256" key="4">
    <source>
        <dbReference type="ARBA" id="ARBA00023270"/>
    </source>
</evidence>
<dbReference type="GO" id="GO:0005737">
    <property type="term" value="C:cytoplasm"/>
    <property type="evidence" value="ECO:0007669"/>
    <property type="project" value="UniProtKB-SubCell"/>
</dbReference>
<dbReference type="HAMAP" id="MF_00114">
    <property type="entry name" value="DeoC_type1"/>
    <property type="match status" value="1"/>
</dbReference>
<comment type="similarity">
    <text evidence="1 7">Belongs to the DeoC/FbaB aldolase family. DeoC type 1 subfamily.</text>
</comment>
<feature type="active site" description="Proton donor/acceptor" evidence="7">
    <location>
        <position position="90"/>
    </location>
</feature>
<evidence type="ECO:0000256" key="1">
    <source>
        <dbReference type="ARBA" id="ARBA00010936"/>
    </source>
</evidence>
<feature type="active site" description="Schiff-base intermediate with acetaldehyde" evidence="7">
    <location>
        <position position="152"/>
    </location>
</feature>
<name>A0A1M6H1Z7_9FIRM</name>
<dbReference type="InterPro" id="IPR013785">
    <property type="entry name" value="Aldolase_TIM"/>
</dbReference>
<dbReference type="InterPro" id="IPR028581">
    <property type="entry name" value="DeoC_typeI"/>
</dbReference>
<keyword evidence="9" id="KW-1185">Reference proteome</keyword>
<dbReference type="NCBIfam" id="TIGR00126">
    <property type="entry name" value="deoC"/>
    <property type="match status" value="1"/>
</dbReference>
<dbReference type="FunFam" id="3.20.20.70:FF:000044">
    <property type="entry name" value="Deoxyribose-phosphate aldolase"/>
    <property type="match status" value="1"/>
</dbReference>
<evidence type="ECO:0000256" key="7">
    <source>
        <dbReference type="HAMAP-Rule" id="MF_00114"/>
    </source>
</evidence>
<dbReference type="OrthoDB" id="9778711at2"/>
<comment type="catalytic activity">
    <reaction evidence="5 7">
        <text>2-deoxy-D-ribose 5-phosphate = D-glyceraldehyde 3-phosphate + acetaldehyde</text>
        <dbReference type="Rhea" id="RHEA:12821"/>
        <dbReference type="ChEBI" id="CHEBI:15343"/>
        <dbReference type="ChEBI" id="CHEBI:59776"/>
        <dbReference type="ChEBI" id="CHEBI:62877"/>
        <dbReference type="EC" id="4.1.2.4"/>
    </reaction>
</comment>
<evidence type="ECO:0000256" key="2">
    <source>
        <dbReference type="ARBA" id="ARBA00022490"/>
    </source>
</evidence>
<reference evidence="8 9" key="1">
    <citation type="submission" date="2016-11" db="EMBL/GenBank/DDBJ databases">
        <authorList>
            <person name="Jaros S."/>
            <person name="Januszkiewicz K."/>
            <person name="Wedrychowicz H."/>
        </authorList>
    </citation>
    <scope>NUCLEOTIDE SEQUENCE [LARGE SCALE GENOMIC DNA]</scope>
    <source>
        <strain evidence="8 9">DSM 17477</strain>
    </source>
</reference>
<evidence type="ECO:0000313" key="8">
    <source>
        <dbReference type="EMBL" id="SHJ16253.1"/>
    </source>
</evidence>
<dbReference type="PANTHER" id="PTHR10889">
    <property type="entry name" value="DEOXYRIBOSE-PHOSPHATE ALDOLASE"/>
    <property type="match status" value="1"/>
</dbReference>
<feature type="active site" description="Proton donor/acceptor" evidence="7">
    <location>
        <position position="181"/>
    </location>
</feature>
<dbReference type="Pfam" id="PF01791">
    <property type="entry name" value="DeoC"/>
    <property type="match status" value="1"/>
</dbReference>
<dbReference type="Proteomes" id="UP000184052">
    <property type="component" value="Unassembled WGS sequence"/>
</dbReference>
<dbReference type="EMBL" id="FQZL01000012">
    <property type="protein sequence ID" value="SHJ16253.1"/>
    <property type="molecule type" value="Genomic_DNA"/>
</dbReference>
<dbReference type="PANTHER" id="PTHR10889:SF1">
    <property type="entry name" value="DEOXYRIBOSE-PHOSPHATE ALDOLASE"/>
    <property type="match status" value="1"/>
</dbReference>
<evidence type="ECO:0000313" key="9">
    <source>
        <dbReference type="Proteomes" id="UP000184052"/>
    </source>
</evidence>
<keyword evidence="2 7" id="KW-0963">Cytoplasm</keyword>
<gene>
    <name evidence="7" type="primary">deoC</name>
    <name evidence="8" type="ORF">SAMN02745751_01888</name>
</gene>
<dbReference type="SMART" id="SM01133">
    <property type="entry name" value="DeoC"/>
    <property type="match status" value="1"/>
</dbReference>
<dbReference type="CDD" id="cd00959">
    <property type="entry name" value="DeoC"/>
    <property type="match status" value="1"/>
</dbReference>
<dbReference type="InterPro" id="IPR011343">
    <property type="entry name" value="DeoC"/>
</dbReference>
<keyword evidence="4 7" id="KW-0704">Schiff base</keyword>
<comment type="function">
    <text evidence="6 7">Catalyzes a reversible aldol reaction between acetaldehyde and D-glyceraldehyde 3-phosphate to generate 2-deoxy-D-ribose 5-phosphate.</text>
</comment>
<evidence type="ECO:0000256" key="6">
    <source>
        <dbReference type="ARBA" id="ARBA00056337"/>
    </source>
</evidence>
<dbReference type="GO" id="GO:0009264">
    <property type="term" value="P:deoxyribonucleotide catabolic process"/>
    <property type="evidence" value="ECO:0007669"/>
    <property type="project" value="UniProtKB-UniRule"/>
</dbReference>
<dbReference type="UniPathway" id="UPA00002">
    <property type="reaction ID" value="UER00468"/>
</dbReference>
<proteinExistence type="inferred from homology"/>
<dbReference type="STRING" id="1121476.SAMN02745751_01888"/>
<dbReference type="PIRSF" id="PIRSF001357">
    <property type="entry name" value="DeoC"/>
    <property type="match status" value="1"/>
</dbReference>
<dbReference type="RefSeq" id="WP_073049335.1">
    <property type="nucleotide sequence ID" value="NZ_FQZL01000012.1"/>
</dbReference>
<dbReference type="InterPro" id="IPR002915">
    <property type="entry name" value="DeoC/FbaB/LacD_aldolase"/>
</dbReference>
<dbReference type="SUPFAM" id="SSF51569">
    <property type="entry name" value="Aldolase"/>
    <property type="match status" value="1"/>
</dbReference>
<dbReference type="Gene3D" id="3.20.20.70">
    <property type="entry name" value="Aldolase class I"/>
    <property type="match status" value="1"/>
</dbReference>